<evidence type="ECO:0000256" key="1">
    <source>
        <dbReference type="SAM" id="MobiDB-lite"/>
    </source>
</evidence>
<dbReference type="OrthoDB" id="5421909at2759"/>
<dbReference type="GeneID" id="18762945"/>
<dbReference type="InterPro" id="IPR008972">
    <property type="entry name" value="Cupredoxin"/>
</dbReference>
<evidence type="ECO:0000256" key="2">
    <source>
        <dbReference type="SAM" id="SignalP"/>
    </source>
</evidence>
<dbReference type="InParanoid" id="K1XQD4"/>
<feature type="chain" id="PRO_5003855273" evidence="2">
    <location>
        <begin position="19"/>
        <end position="217"/>
    </location>
</feature>
<dbReference type="OMA" id="CQNGMVM"/>
<reference evidence="3 4" key="1">
    <citation type="journal article" date="2012" name="BMC Genomics">
        <title>Sequencing the genome of Marssonina brunnea reveals fungus-poplar co-evolution.</title>
        <authorList>
            <person name="Zhu S."/>
            <person name="Cao Y.-Z."/>
            <person name="Jiang C."/>
            <person name="Tan B.-Y."/>
            <person name="Wang Z."/>
            <person name="Feng S."/>
            <person name="Zhang L."/>
            <person name="Su X.-H."/>
            <person name="Brejova B."/>
            <person name="Vinar T."/>
            <person name="Xu M."/>
            <person name="Wang M.-X."/>
            <person name="Zhang S.-G."/>
            <person name="Huang M.-R."/>
            <person name="Wu R."/>
            <person name="Zhou Y."/>
        </authorList>
    </citation>
    <scope>NUCLEOTIDE SEQUENCE [LARGE SCALE GENOMIC DNA]</scope>
    <source>
        <strain evidence="3 4">MB_m1</strain>
    </source>
</reference>
<dbReference type="InterPro" id="IPR052953">
    <property type="entry name" value="Ser-rich/MCO-related"/>
</dbReference>
<name>K1XQD4_MARBU</name>
<feature type="region of interest" description="Disordered" evidence="1">
    <location>
        <begin position="156"/>
        <end position="183"/>
    </location>
</feature>
<dbReference type="CDD" id="cd00920">
    <property type="entry name" value="Cupredoxin"/>
    <property type="match status" value="1"/>
</dbReference>
<proteinExistence type="predicted"/>
<protein>
    <submittedName>
        <fullName evidence="3">Extracellular serine-rich protein</fullName>
    </submittedName>
</protein>
<dbReference type="PANTHER" id="PTHR34883">
    <property type="entry name" value="SERINE-RICH PROTEIN, PUTATIVE-RELATED-RELATED"/>
    <property type="match status" value="1"/>
</dbReference>
<dbReference type="EMBL" id="JH921444">
    <property type="protein sequence ID" value="EKD14799.1"/>
    <property type="molecule type" value="Genomic_DNA"/>
</dbReference>
<keyword evidence="2" id="KW-0732">Signal</keyword>
<gene>
    <name evidence="3" type="ORF">MBM_07010</name>
</gene>
<dbReference type="HOGENOM" id="CLU_053381_1_1_1"/>
<dbReference type="AlphaFoldDB" id="K1XQD4"/>
<keyword evidence="4" id="KW-1185">Reference proteome</keyword>
<dbReference type="SUPFAM" id="SSF49503">
    <property type="entry name" value="Cupredoxins"/>
    <property type="match status" value="1"/>
</dbReference>
<organism evidence="3 4">
    <name type="scientific">Marssonina brunnea f. sp. multigermtubi (strain MB_m1)</name>
    <name type="common">Marssonina leaf spot fungus</name>
    <dbReference type="NCBI Taxonomy" id="1072389"/>
    <lineage>
        <taxon>Eukaryota</taxon>
        <taxon>Fungi</taxon>
        <taxon>Dikarya</taxon>
        <taxon>Ascomycota</taxon>
        <taxon>Pezizomycotina</taxon>
        <taxon>Leotiomycetes</taxon>
        <taxon>Helotiales</taxon>
        <taxon>Drepanopezizaceae</taxon>
        <taxon>Drepanopeziza</taxon>
    </lineage>
</organism>
<evidence type="ECO:0000313" key="4">
    <source>
        <dbReference type="Proteomes" id="UP000006753"/>
    </source>
</evidence>
<dbReference type="KEGG" id="mbe:MBM_07010"/>
<dbReference type="eggNOG" id="ENOG502S40X">
    <property type="taxonomic scope" value="Eukaryota"/>
</dbReference>
<accession>K1XQD4</accession>
<dbReference type="PANTHER" id="PTHR34883:SF17">
    <property type="entry name" value="CUPREDOXIN"/>
    <property type="match status" value="1"/>
</dbReference>
<feature type="compositionally biased region" description="Low complexity" evidence="1">
    <location>
        <begin position="163"/>
        <end position="172"/>
    </location>
</feature>
<dbReference type="Proteomes" id="UP000006753">
    <property type="component" value="Unassembled WGS sequence"/>
</dbReference>
<feature type="signal peptide" evidence="2">
    <location>
        <begin position="1"/>
        <end position="18"/>
    </location>
</feature>
<dbReference type="STRING" id="1072389.K1XQD4"/>
<dbReference type="Gene3D" id="2.60.40.420">
    <property type="entry name" value="Cupredoxins - blue copper proteins"/>
    <property type="match status" value="1"/>
</dbReference>
<sequence length="217" mass="22040">MQFTTLALSALSICSALAQSAGIKVHVVRVGAMNGSLIYSPDNIKAAVGEMVQFQFAPNNHSVTQSTFDQPCQPIAPAGSSGAGIYSGFMPVSASSTTTPTYTVMIKDQTPMWLYCSQAQHCQGGMVMVINEDTAANASRTLENYRTLAKASTASGTAVGDQAGTNSTSGTAPGTGTGAGSLTSTPIAASQTAAAPHLVRASSTLGLVLTIGLAFLL</sequence>
<evidence type="ECO:0000313" key="3">
    <source>
        <dbReference type="EMBL" id="EKD14799.1"/>
    </source>
</evidence>